<keyword evidence="4" id="KW-1185">Reference proteome</keyword>
<feature type="domain" description="GmrSD restriction endonucleases N-terminal" evidence="2">
    <location>
        <begin position="48"/>
        <end position="156"/>
    </location>
</feature>
<dbReference type="Proteomes" id="UP000308197">
    <property type="component" value="Unassembled WGS sequence"/>
</dbReference>
<dbReference type="STRING" id="1314778.A0A5C3P0P5"/>
<protein>
    <recommendedName>
        <fullName evidence="2">GmrSD restriction endonucleases N-terminal domain-containing protein</fullName>
    </recommendedName>
</protein>
<proteinExistence type="predicted"/>
<evidence type="ECO:0000259" key="2">
    <source>
        <dbReference type="Pfam" id="PF03235"/>
    </source>
</evidence>
<feature type="region of interest" description="Disordered" evidence="1">
    <location>
        <begin position="362"/>
        <end position="397"/>
    </location>
</feature>
<dbReference type="InParanoid" id="A0A5C3P0P5"/>
<dbReference type="AlphaFoldDB" id="A0A5C3P0P5"/>
<accession>A0A5C3P0P5</accession>
<dbReference type="EMBL" id="ML211513">
    <property type="protein sequence ID" value="TFK82178.1"/>
    <property type="molecule type" value="Genomic_DNA"/>
</dbReference>
<evidence type="ECO:0000256" key="1">
    <source>
        <dbReference type="SAM" id="MobiDB-lite"/>
    </source>
</evidence>
<dbReference type="Pfam" id="PF03235">
    <property type="entry name" value="GmrSD_N"/>
    <property type="match status" value="1"/>
</dbReference>
<organism evidence="3 4">
    <name type="scientific">Polyporus arcularius HHB13444</name>
    <dbReference type="NCBI Taxonomy" id="1314778"/>
    <lineage>
        <taxon>Eukaryota</taxon>
        <taxon>Fungi</taxon>
        <taxon>Dikarya</taxon>
        <taxon>Basidiomycota</taxon>
        <taxon>Agaricomycotina</taxon>
        <taxon>Agaricomycetes</taxon>
        <taxon>Polyporales</taxon>
        <taxon>Polyporaceae</taxon>
        <taxon>Polyporus</taxon>
    </lineage>
</organism>
<dbReference type="InterPro" id="IPR004919">
    <property type="entry name" value="GmrSD_N"/>
</dbReference>
<gene>
    <name evidence="3" type="ORF">K466DRAFT_603888</name>
</gene>
<evidence type="ECO:0000313" key="3">
    <source>
        <dbReference type="EMBL" id="TFK82178.1"/>
    </source>
</evidence>
<dbReference type="PANTHER" id="PTHR39639:SF1">
    <property type="entry name" value="DUF262 DOMAIN-CONTAINING PROTEIN"/>
    <property type="match status" value="1"/>
</dbReference>
<reference evidence="3 4" key="1">
    <citation type="journal article" date="2019" name="Nat. Ecol. Evol.">
        <title>Megaphylogeny resolves global patterns of mushroom evolution.</title>
        <authorList>
            <person name="Varga T."/>
            <person name="Krizsan K."/>
            <person name="Foldi C."/>
            <person name="Dima B."/>
            <person name="Sanchez-Garcia M."/>
            <person name="Sanchez-Ramirez S."/>
            <person name="Szollosi G.J."/>
            <person name="Szarkandi J.G."/>
            <person name="Papp V."/>
            <person name="Albert L."/>
            <person name="Andreopoulos W."/>
            <person name="Angelini C."/>
            <person name="Antonin V."/>
            <person name="Barry K.W."/>
            <person name="Bougher N.L."/>
            <person name="Buchanan P."/>
            <person name="Buyck B."/>
            <person name="Bense V."/>
            <person name="Catcheside P."/>
            <person name="Chovatia M."/>
            <person name="Cooper J."/>
            <person name="Damon W."/>
            <person name="Desjardin D."/>
            <person name="Finy P."/>
            <person name="Geml J."/>
            <person name="Haridas S."/>
            <person name="Hughes K."/>
            <person name="Justo A."/>
            <person name="Karasinski D."/>
            <person name="Kautmanova I."/>
            <person name="Kiss B."/>
            <person name="Kocsube S."/>
            <person name="Kotiranta H."/>
            <person name="LaButti K.M."/>
            <person name="Lechner B.E."/>
            <person name="Liimatainen K."/>
            <person name="Lipzen A."/>
            <person name="Lukacs Z."/>
            <person name="Mihaltcheva S."/>
            <person name="Morgado L.N."/>
            <person name="Niskanen T."/>
            <person name="Noordeloos M.E."/>
            <person name="Ohm R.A."/>
            <person name="Ortiz-Santana B."/>
            <person name="Ovrebo C."/>
            <person name="Racz N."/>
            <person name="Riley R."/>
            <person name="Savchenko A."/>
            <person name="Shiryaev A."/>
            <person name="Soop K."/>
            <person name="Spirin V."/>
            <person name="Szebenyi C."/>
            <person name="Tomsovsky M."/>
            <person name="Tulloss R.E."/>
            <person name="Uehling J."/>
            <person name="Grigoriev I.V."/>
            <person name="Vagvolgyi C."/>
            <person name="Papp T."/>
            <person name="Martin F.M."/>
            <person name="Miettinen O."/>
            <person name="Hibbett D.S."/>
            <person name="Nagy L.G."/>
        </authorList>
    </citation>
    <scope>NUCLEOTIDE SEQUENCE [LARGE SCALE GENOMIC DNA]</scope>
    <source>
        <strain evidence="3 4">HHB13444</strain>
    </source>
</reference>
<dbReference type="PANTHER" id="PTHR39639">
    <property type="entry name" value="CHROMOSOME 16, WHOLE GENOME SHOTGUN SEQUENCE"/>
    <property type="match status" value="1"/>
</dbReference>
<name>A0A5C3P0P5_9APHY</name>
<evidence type="ECO:0000313" key="4">
    <source>
        <dbReference type="Proteomes" id="UP000308197"/>
    </source>
</evidence>
<sequence>MDYDEDYDQLYDEDEENYNPDEFDLGPCLNAPAAQLYTTKQLHTLIHEGVIDLNPAYQREVVWPEAKQIKLLDSIWRNYYVPPIVFAVIRDEDGEEVRCCVDGKQRLTSIQKFFDGQIPYKHWRTGKSWWYTSSQTKKKARPEVPQWWKNDFASKTITCVEYHNLPQIQERDIFQRVQLGVALSAAEKLQAIPSPRTEWIIQLQTRFFTHEENLTQKMDIASKRGQDFQLIAGLVYCCDQYPEQAQPSSKNLERWLTSDAEPPQQFKETILSVFRALWHIATDAKLKYGFSDIKKRVAPAEFVFTGVVLYVLRDASYEDRAQAIYDMRTHIRQKFSDVRMRRDIIKELWTFVEALADSVPVQETKAKKKGKERRARDDGDESMDDDYRPKKQSKKKK</sequence>